<dbReference type="GO" id="GO:0006260">
    <property type="term" value="P:DNA replication"/>
    <property type="evidence" value="ECO:0007669"/>
    <property type="project" value="UniProtKB-KW"/>
</dbReference>
<dbReference type="CDD" id="cd07896">
    <property type="entry name" value="Adenylation_kDNA_ligase_like"/>
    <property type="match status" value="1"/>
</dbReference>
<accession>X0RYM6</accession>
<evidence type="ECO:0000259" key="6">
    <source>
        <dbReference type="Pfam" id="PF01068"/>
    </source>
</evidence>
<sequence length="275" mass="32245">MIKPMLAQKVNIKPIDWTKKVFVQPKLDGIRCIFTKDGAYSRAGNEFKNVAHIKEDLIDFFRKHPNAVLDGELYNHGLKDNFEKIVSLVKKQKPTDQDAREAYFNVQYHVYDLVNEDQDYQSRYNWLIRYVPIASTMTLIKNTLVESYDEAEMLHKVHLAQGYEGSMLRLNKPYELKRSYNLQKFKDFSDTEAFIVGYEAGKGKFEGLIGKFLMCDDDGNEFGCPIGKGYNFKDRKYILDNIHEYVGKRATFTYFQRTKAGSYRHPLFKTLRNYE</sequence>
<dbReference type="SUPFAM" id="SSF56091">
    <property type="entry name" value="DNA ligase/mRNA capping enzyme, catalytic domain"/>
    <property type="match status" value="1"/>
</dbReference>
<dbReference type="Pfam" id="PF14743">
    <property type="entry name" value="DNA_ligase_OB_2"/>
    <property type="match status" value="1"/>
</dbReference>
<dbReference type="CDD" id="cd08041">
    <property type="entry name" value="OBF_kDNA_ligase_like"/>
    <property type="match status" value="1"/>
</dbReference>
<evidence type="ECO:0000256" key="4">
    <source>
        <dbReference type="ARBA" id="ARBA00022763"/>
    </source>
</evidence>
<dbReference type="GO" id="GO:0005524">
    <property type="term" value="F:ATP binding"/>
    <property type="evidence" value="ECO:0007669"/>
    <property type="project" value="InterPro"/>
</dbReference>
<evidence type="ECO:0000256" key="2">
    <source>
        <dbReference type="ARBA" id="ARBA00022598"/>
    </source>
</evidence>
<dbReference type="AlphaFoldDB" id="X0RYM6"/>
<name>X0RYM6_9ZZZZ</name>
<dbReference type="GO" id="GO:0003910">
    <property type="term" value="F:DNA ligase (ATP) activity"/>
    <property type="evidence" value="ECO:0007669"/>
    <property type="project" value="InterPro"/>
</dbReference>
<evidence type="ECO:0000256" key="1">
    <source>
        <dbReference type="ARBA" id="ARBA00001968"/>
    </source>
</evidence>
<dbReference type="InterPro" id="IPR012310">
    <property type="entry name" value="DNA_ligase_ATP-dep_cent"/>
</dbReference>
<dbReference type="EMBL" id="BARS01003825">
    <property type="protein sequence ID" value="GAF68857.1"/>
    <property type="molecule type" value="Genomic_DNA"/>
</dbReference>
<evidence type="ECO:0000313" key="8">
    <source>
        <dbReference type="EMBL" id="GAF68857.1"/>
    </source>
</evidence>
<dbReference type="SUPFAM" id="SSF50249">
    <property type="entry name" value="Nucleic acid-binding proteins"/>
    <property type="match status" value="1"/>
</dbReference>
<evidence type="ECO:0000256" key="3">
    <source>
        <dbReference type="ARBA" id="ARBA00022705"/>
    </source>
</evidence>
<proteinExistence type="predicted"/>
<comment type="cofactor">
    <cofactor evidence="1">
        <name>a divalent metal cation</name>
        <dbReference type="ChEBI" id="CHEBI:60240"/>
    </cofactor>
</comment>
<dbReference type="PANTHER" id="PTHR47810:SF1">
    <property type="entry name" value="DNA LIGASE B"/>
    <property type="match status" value="1"/>
</dbReference>
<keyword evidence="2" id="KW-0436">Ligase</keyword>
<feature type="domain" description="DNA ligase OB-like" evidence="7">
    <location>
        <begin position="201"/>
        <end position="272"/>
    </location>
</feature>
<dbReference type="GO" id="GO:0006310">
    <property type="term" value="P:DNA recombination"/>
    <property type="evidence" value="ECO:0007669"/>
    <property type="project" value="InterPro"/>
</dbReference>
<keyword evidence="5" id="KW-0234">DNA repair</keyword>
<gene>
    <name evidence="8" type="ORF">S01H1_07416</name>
</gene>
<keyword evidence="4" id="KW-0227">DNA damage</keyword>
<dbReference type="InterPro" id="IPR050326">
    <property type="entry name" value="NAD_dep_DNA_ligaseB"/>
</dbReference>
<evidence type="ECO:0000256" key="5">
    <source>
        <dbReference type="ARBA" id="ARBA00023204"/>
    </source>
</evidence>
<evidence type="ECO:0000259" key="7">
    <source>
        <dbReference type="Pfam" id="PF14743"/>
    </source>
</evidence>
<keyword evidence="3" id="KW-0235">DNA replication</keyword>
<evidence type="ECO:0008006" key="9">
    <source>
        <dbReference type="Google" id="ProtNLM"/>
    </source>
</evidence>
<dbReference type="InterPro" id="IPR012340">
    <property type="entry name" value="NA-bd_OB-fold"/>
</dbReference>
<reference evidence="8" key="1">
    <citation type="journal article" date="2014" name="Front. Microbiol.">
        <title>High frequency of phylogenetically diverse reductive dehalogenase-homologous genes in deep subseafloor sedimentary metagenomes.</title>
        <authorList>
            <person name="Kawai M."/>
            <person name="Futagami T."/>
            <person name="Toyoda A."/>
            <person name="Takaki Y."/>
            <person name="Nishi S."/>
            <person name="Hori S."/>
            <person name="Arai W."/>
            <person name="Tsubouchi T."/>
            <person name="Morono Y."/>
            <person name="Uchiyama I."/>
            <person name="Ito T."/>
            <person name="Fujiyama A."/>
            <person name="Inagaki F."/>
            <person name="Takami H."/>
        </authorList>
    </citation>
    <scope>NUCLEOTIDE SEQUENCE</scope>
    <source>
        <strain evidence="8">Expedition CK06-06</strain>
    </source>
</reference>
<dbReference type="GO" id="GO:0006281">
    <property type="term" value="P:DNA repair"/>
    <property type="evidence" value="ECO:0007669"/>
    <property type="project" value="UniProtKB-KW"/>
</dbReference>
<feature type="domain" description="ATP-dependent DNA ligase family profile" evidence="6">
    <location>
        <begin position="4"/>
        <end position="186"/>
    </location>
</feature>
<organism evidence="8">
    <name type="scientific">marine sediment metagenome</name>
    <dbReference type="NCBI Taxonomy" id="412755"/>
    <lineage>
        <taxon>unclassified sequences</taxon>
        <taxon>metagenomes</taxon>
        <taxon>ecological metagenomes</taxon>
    </lineage>
</organism>
<dbReference type="Gene3D" id="3.30.1490.70">
    <property type="match status" value="1"/>
</dbReference>
<dbReference type="Pfam" id="PF01068">
    <property type="entry name" value="DNA_ligase_A_M"/>
    <property type="match status" value="1"/>
</dbReference>
<dbReference type="Gene3D" id="2.40.50.140">
    <property type="entry name" value="Nucleic acid-binding proteins"/>
    <property type="match status" value="1"/>
</dbReference>
<dbReference type="InterPro" id="IPR029319">
    <property type="entry name" value="DNA_ligase_OB"/>
</dbReference>
<protein>
    <recommendedName>
        <fullName evidence="9">ATP-dependent DNA ligase family profile domain-containing protein</fullName>
    </recommendedName>
</protein>
<comment type="caution">
    <text evidence="8">The sequence shown here is derived from an EMBL/GenBank/DDBJ whole genome shotgun (WGS) entry which is preliminary data.</text>
</comment>
<dbReference type="PANTHER" id="PTHR47810">
    <property type="entry name" value="DNA LIGASE"/>
    <property type="match status" value="1"/>
</dbReference>
<dbReference type="Gene3D" id="3.30.470.30">
    <property type="entry name" value="DNA ligase/mRNA capping enzyme"/>
    <property type="match status" value="1"/>
</dbReference>